<evidence type="ECO:0000313" key="2">
    <source>
        <dbReference type="EMBL" id="MES5150925.1"/>
    </source>
</evidence>
<evidence type="ECO:0000256" key="1">
    <source>
        <dbReference type="SAM" id="Phobius"/>
    </source>
</evidence>
<proteinExistence type="predicted"/>
<keyword evidence="1" id="KW-0472">Membrane</keyword>
<reference evidence="2" key="1">
    <citation type="submission" date="2024-06" db="EMBL/GenBank/DDBJ databases">
        <title>Vaginal Lactobacillus fatty acid response mechanisms reveal a metabolite-targeted strategy for bacterial vaginosis treatment.</title>
        <authorList>
            <person name="Zhu M."/>
            <person name="Blainey P.C."/>
            <person name="Bloom S.M."/>
            <person name="Kwon D.S."/>
        </authorList>
    </citation>
    <scope>NUCLEOTIDE SEQUENCE</scope>
    <source>
        <strain evidence="2">194_F1_1</strain>
    </source>
</reference>
<organism evidence="2 3">
    <name type="scientific">Lactobacillus crispatus</name>
    <dbReference type="NCBI Taxonomy" id="47770"/>
    <lineage>
        <taxon>Bacteria</taxon>
        <taxon>Bacillati</taxon>
        <taxon>Bacillota</taxon>
        <taxon>Bacilli</taxon>
        <taxon>Lactobacillales</taxon>
        <taxon>Lactobacillaceae</taxon>
        <taxon>Lactobacillus</taxon>
    </lineage>
</organism>
<dbReference type="EMBL" id="JBETVU010000013">
    <property type="protein sequence ID" value="MES5150925.1"/>
    <property type="molecule type" value="Genomic_DNA"/>
</dbReference>
<dbReference type="RefSeq" id="WP_133476397.1">
    <property type="nucleotide sequence ID" value="NZ_JBETVU010000013.1"/>
</dbReference>
<keyword evidence="1" id="KW-0812">Transmembrane</keyword>
<name>A0ABV2BCF4_9LACO</name>
<keyword evidence="1" id="KW-1133">Transmembrane helix</keyword>
<protein>
    <submittedName>
        <fullName evidence="2">Uncharacterized protein</fullName>
    </submittedName>
</protein>
<gene>
    <name evidence="2" type="ORF">ABVC42_13905</name>
</gene>
<accession>A0ABV2BCF4</accession>
<feature type="transmembrane region" description="Helical" evidence="1">
    <location>
        <begin position="12"/>
        <end position="33"/>
    </location>
</feature>
<sequence>MYYIKWNKKTKLIELILILLTVLFVGLVIFFNYQQGIQRNKIAELKNDNLKISNNISNKKENLANQVSQNALNNANPKIKWSARQMVATEQAESVVNNVFPILINYSSLKEYLARSEKASEYLSKSVLSNKMIFDKDPNDIDYIKWTKLHSQFKSLDFSAGQLKGNELPIVINVHYSSWEINHRRSLLHDLYFGTYNYKLDKITALRRFGNIYTGAENGD</sequence>
<dbReference type="Proteomes" id="UP001434419">
    <property type="component" value="Unassembled WGS sequence"/>
</dbReference>
<comment type="caution">
    <text evidence="2">The sequence shown here is derived from an EMBL/GenBank/DDBJ whole genome shotgun (WGS) entry which is preliminary data.</text>
</comment>
<keyword evidence="3" id="KW-1185">Reference proteome</keyword>
<evidence type="ECO:0000313" key="3">
    <source>
        <dbReference type="Proteomes" id="UP001434419"/>
    </source>
</evidence>